<dbReference type="EMBL" id="LAVV01008945">
    <property type="protein sequence ID" value="KNZ51583.1"/>
    <property type="molecule type" value="Genomic_DNA"/>
</dbReference>
<dbReference type="GO" id="GO:0006606">
    <property type="term" value="P:protein import into nucleus"/>
    <property type="evidence" value="ECO:0007669"/>
    <property type="project" value="TreeGrafter"/>
</dbReference>
<dbReference type="STRING" id="27349.A0A0L6USQ7"/>
<keyword evidence="5" id="KW-1185">Reference proteome</keyword>
<comment type="subcellular location">
    <subcellularLocation>
        <location evidence="1">Nucleus</location>
    </subcellularLocation>
</comment>
<dbReference type="PANTHER" id="PTHR12363">
    <property type="entry name" value="TRANSPORTIN 3 AND IMPORTIN 13"/>
    <property type="match status" value="1"/>
</dbReference>
<dbReference type="Proteomes" id="UP000037035">
    <property type="component" value="Unassembled WGS sequence"/>
</dbReference>
<reference evidence="4 5" key="1">
    <citation type="submission" date="2015-08" db="EMBL/GenBank/DDBJ databases">
        <title>Next Generation Sequencing and Analysis of the Genome of Puccinia sorghi L Schw, the Causal Agent of Maize Common Rust.</title>
        <authorList>
            <person name="Rochi L."/>
            <person name="Burguener G."/>
            <person name="Darino M."/>
            <person name="Turjanski A."/>
            <person name="Kreff E."/>
            <person name="Dieguez M.J."/>
            <person name="Sacco F."/>
        </authorList>
    </citation>
    <scope>NUCLEOTIDE SEQUENCE [LARGE SCALE GENOMIC DNA]</scope>
    <source>
        <strain evidence="4 5">RO10H11247</strain>
    </source>
</reference>
<name>A0A0L6USQ7_9BASI</name>
<dbReference type="InterPro" id="IPR051345">
    <property type="entry name" value="Importin_beta-like_NTR"/>
</dbReference>
<accession>A0A0L6USQ7</accession>
<sequence length="573" mass="65406">MKSLSHAPPTTSRTRMLNAKIVSQSQLQARHHPKRWRTPSRICWKRIQSSIHTSYRQKSDGGTDTRRITCLILPKFQLPIPIGRRVLLLIQLILDSLQVLAPRAENWTLKTWSYLSSTHTRADSAECCLDFYYVCRNKLLLALDVETKFLLSRTQGLDDYEDLEVCLFCIRAIQDGIPSDEMRCRYGLAPGHLLAFDWLALIPTTNYTASFSEWLKHCRSHVYSAPSTCQRSTQAFSRRKKSPGDEVAPLVELIRSTEGQVMPNECNKVLQAVTSVLQALPPKELVQPILSLMDPVITQLHLALWQHSQLQQLKACNQVLSGPDKKLLLLDVDVGFNAEKEKMTQLAQFEPIRNLQYNFCQLIFMALTQSIGDTIRPCRTMYIQKYSNNNLARSFYTPHNMHLECESDNQNLLQDQLNSLVGCVKESDETTALVLNSDAQMTEETDLVQAFLQLLVVIIYRYRQIFVALKDELEIILTIAIAGLKFEGRVAFQAALEILFSTNSISRNLDLMGNISSHDLRDQWKITPKILAQPIRNLTFFHDEIAPPQSDPGYPKKRLLEDKKVSFLKNICA</sequence>
<gene>
    <name evidence="4" type="ORF">VP01_389g3</name>
</gene>
<evidence type="ECO:0000256" key="1">
    <source>
        <dbReference type="ARBA" id="ARBA00004123"/>
    </source>
</evidence>
<dbReference type="Gene3D" id="1.25.10.10">
    <property type="entry name" value="Leucine-rich Repeat Variant"/>
    <property type="match status" value="1"/>
</dbReference>
<dbReference type="InterPro" id="IPR011989">
    <property type="entry name" value="ARM-like"/>
</dbReference>
<dbReference type="PANTHER" id="PTHR12363:SF33">
    <property type="entry name" value="IMPORTIN-13"/>
    <property type="match status" value="1"/>
</dbReference>
<dbReference type="GO" id="GO:0005634">
    <property type="term" value="C:nucleus"/>
    <property type="evidence" value="ECO:0007669"/>
    <property type="project" value="UniProtKB-SubCell"/>
</dbReference>
<dbReference type="AlphaFoldDB" id="A0A0L6USQ7"/>
<keyword evidence="2" id="KW-0813">Transport</keyword>
<evidence type="ECO:0000256" key="2">
    <source>
        <dbReference type="ARBA" id="ARBA00022448"/>
    </source>
</evidence>
<dbReference type="GO" id="GO:0005737">
    <property type="term" value="C:cytoplasm"/>
    <property type="evidence" value="ECO:0007669"/>
    <property type="project" value="TreeGrafter"/>
</dbReference>
<evidence type="ECO:0000313" key="5">
    <source>
        <dbReference type="Proteomes" id="UP000037035"/>
    </source>
</evidence>
<dbReference type="OrthoDB" id="2016913at2759"/>
<evidence type="ECO:0000256" key="3">
    <source>
        <dbReference type="ARBA" id="ARBA00023242"/>
    </source>
</evidence>
<organism evidence="4 5">
    <name type="scientific">Puccinia sorghi</name>
    <dbReference type="NCBI Taxonomy" id="27349"/>
    <lineage>
        <taxon>Eukaryota</taxon>
        <taxon>Fungi</taxon>
        <taxon>Dikarya</taxon>
        <taxon>Basidiomycota</taxon>
        <taxon>Pucciniomycotina</taxon>
        <taxon>Pucciniomycetes</taxon>
        <taxon>Pucciniales</taxon>
        <taxon>Pucciniaceae</taxon>
        <taxon>Puccinia</taxon>
    </lineage>
</organism>
<protein>
    <submittedName>
        <fullName evidence="4">Uncharacterized protein</fullName>
    </submittedName>
</protein>
<evidence type="ECO:0000313" key="4">
    <source>
        <dbReference type="EMBL" id="KNZ51583.1"/>
    </source>
</evidence>
<dbReference type="VEuPathDB" id="FungiDB:VP01_389g3"/>
<comment type="caution">
    <text evidence="4">The sequence shown here is derived from an EMBL/GenBank/DDBJ whole genome shotgun (WGS) entry which is preliminary data.</text>
</comment>
<keyword evidence="3" id="KW-0539">Nucleus</keyword>
<proteinExistence type="predicted"/>